<reference evidence="2" key="2">
    <citation type="submission" date="2017-11" db="EMBL/GenBank/DDBJ databases">
        <title>Coralsnake Venomics: Analyses of Venom Gland Transcriptomes and Proteomes of Six Brazilian Taxa.</title>
        <authorList>
            <person name="Aird S.D."/>
            <person name="Jorge da Silva N."/>
            <person name="Qiu L."/>
            <person name="Villar-Briones A."/>
            <person name="Aparecida-Saddi V."/>
            <person name="Campos-Telles M.P."/>
            <person name="Grau M."/>
            <person name="Mikheyev A.S."/>
        </authorList>
    </citation>
    <scope>NUCLEOTIDE SEQUENCE</scope>
    <source>
        <tissue evidence="2">Venom_gland</tissue>
    </source>
</reference>
<evidence type="ECO:0000256" key="1">
    <source>
        <dbReference type="SAM" id="Phobius"/>
    </source>
</evidence>
<accession>A0A2D4N1U8</accession>
<sequence>MLWSHCFLYYVTERTMRTSDCFKERWQIWVEVPSGNYYSTFIISSSIFCYLIIFLPQKVTGVGVQTCYLLCTEFNYSFLLGKAIEHCAHLKMLLGSLLIWL</sequence>
<keyword evidence="1" id="KW-1133">Transmembrane helix</keyword>
<keyword evidence="1" id="KW-0812">Transmembrane</keyword>
<evidence type="ECO:0000313" key="2">
    <source>
        <dbReference type="EMBL" id="LAB39006.1"/>
    </source>
</evidence>
<feature type="transmembrane region" description="Helical" evidence="1">
    <location>
        <begin position="37"/>
        <end position="55"/>
    </location>
</feature>
<reference evidence="2" key="1">
    <citation type="submission" date="2017-07" db="EMBL/GenBank/DDBJ databases">
        <authorList>
            <person name="Mikheyev A."/>
            <person name="Grau M."/>
        </authorList>
    </citation>
    <scope>NUCLEOTIDE SEQUENCE</scope>
    <source>
        <tissue evidence="2">Venom_gland</tissue>
    </source>
</reference>
<protein>
    <submittedName>
        <fullName evidence="2">Uncharacterized protein</fullName>
    </submittedName>
</protein>
<proteinExistence type="predicted"/>
<keyword evidence="1" id="KW-0472">Membrane</keyword>
<dbReference type="AlphaFoldDB" id="A0A2D4N1U8"/>
<name>A0A2D4N1U8_9SAUR</name>
<dbReference type="EMBL" id="IACM01141767">
    <property type="protein sequence ID" value="LAB39006.1"/>
    <property type="molecule type" value="Transcribed_RNA"/>
</dbReference>
<organism evidence="2">
    <name type="scientific">Micrurus spixii</name>
    <name type="common">Amazon coral snake</name>
    <dbReference type="NCBI Taxonomy" id="129469"/>
    <lineage>
        <taxon>Eukaryota</taxon>
        <taxon>Metazoa</taxon>
        <taxon>Chordata</taxon>
        <taxon>Craniata</taxon>
        <taxon>Vertebrata</taxon>
        <taxon>Euteleostomi</taxon>
        <taxon>Lepidosauria</taxon>
        <taxon>Squamata</taxon>
        <taxon>Bifurcata</taxon>
        <taxon>Unidentata</taxon>
        <taxon>Episquamata</taxon>
        <taxon>Toxicofera</taxon>
        <taxon>Serpentes</taxon>
        <taxon>Colubroidea</taxon>
        <taxon>Elapidae</taxon>
        <taxon>Elapinae</taxon>
        <taxon>Micrurus</taxon>
    </lineage>
</organism>